<organism evidence="5 6">
    <name type="scientific">Actinoallomurus bryophytorum</name>
    <dbReference type="NCBI Taxonomy" id="1490222"/>
    <lineage>
        <taxon>Bacteria</taxon>
        <taxon>Bacillati</taxon>
        <taxon>Actinomycetota</taxon>
        <taxon>Actinomycetes</taxon>
        <taxon>Streptosporangiales</taxon>
        <taxon>Thermomonosporaceae</taxon>
        <taxon>Actinoallomurus</taxon>
    </lineage>
</organism>
<dbReference type="InterPro" id="IPR036291">
    <property type="entry name" value="NAD(P)-bd_dom_sf"/>
</dbReference>
<dbReference type="InterPro" id="IPR050463">
    <property type="entry name" value="Gfo/Idh/MocA_oxidrdct_glycsds"/>
</dbReference>
<protein>
    <submittedName>
        <fullName evidence="5">Putative dehydrogenase</fullName>
    </submittedName>
</protein>
<gene>
    <name evidence="5" type="ORF">FB559_6444</name>
</gene>
<dbReference type="Pfam" id="PF22725">
    <property type="entry name" value="GFO_IDH_MocA_C3"/>
    <property type="match status" value="1"/>
</dbReference>
<dbReference type="Proteomes" id="UP000316096">
    <property type="component" value="Unassembled WGS sequence"/>
</dbReference>
<comment type="caution">
    <text evidence="5">The sequence shown here is derived from an EMBL/GenBank/DDBJ whole genome shotgun (WGS) entry which is preliminary data.</text>
</comment>
<keyword evidence="6" id="KW-1185">Reference proteome</keyword>
<evidence type="ECO:0000313" key="5">
    <source>
        <dbReference type="EMBL" id="TQM00724.1"/>
    </source>
</evidence>
<dbReference type="GO" id="GO:0016491">
    <property type="term" value="F:oxidoreductase activity"/>
    <property type="evidence" value="ECO:0007669"/>
    <property type="project" value="UniProtKB-KW"/>
</dbReference>
<reference evidence="5 6" key="1">
    <citation type="submission" date="2019-06" db="EMBL/GenBank/DDBJ databases">
        <title>Sequencing the genomes of 1000 actinobacteria strains.</title>
        <authorList>
            <person name="Klenk H.-P."/>
        </authorList>
    </citation>
    <scope>NUCLEOTIDE SEQUENCE [LARGE SCALE GENOMIC DNA]</scope>
    <source>
        <strain evidence="5 6">DSM 102200</strain>
    </source>
</reference>
<dbReference type="InterPro" id="IPR055170">
    <property type="entry name" value="GFO_IDH_MocA-like_dom"/>
</dbReference>
<dbReference type="SUPFAM" id="SSF51735">
    <property type="entry name" value="NAD(P)-binding Rossmann-fold domains"/>
    <property type="match status" value="1"/>
</dbReference>
<dbReference type="Pfam" id="PF01408">
    <property type="entry name" value="GFO_IDH_MocA"/>
    <property type="match status" value="1"/>
</dbReference>
<dbReference type="OrthoDB" id="9812981at2"/>
<evidence type="ECO:0000259" key="3">
    <source>
        <dbReference type="Pfam" id="PF01408"/>
    </source>
</evidence>
<sequence>MPGLLPPPGGPPSPESVPGTPARVVLAGAHGHGRSHLRNLGRLVRSGAVTVAGVCDPRPASADALAGLDDPPQSRDLADLLARTRPDVTIICTPIHTHAELAVAAMEAGSHVLLEKPPAAGRAEYDRIARTAERTGRACQIGFQDLASSALPAIARLVGDGAIGDRLGISGACAWVRPMRYFTRSPWAGRRAIGGRPVVDGALTNPFAHAVASALHLARATARADLARIEVELYRANAIESDDTSCVRVRDRHGTPVTVAATLCAAADHDPHLVVHGSRGRVTLFYKRGEVRLESGGTRETALYPRTDLLENLIAHVARPDAVELLVPLHATGAFTAVVDAVRTAPDPAEIGEPHSVRVADEHGERFVIHGIDDLVAASSADLALYSELGAPWAAAPTAYDIGGTPSAATTVPAEAP</sequence>
<dbReference type="Gene3D" id="3.40.50.720">
    <property type="entry name" value="NAD(P)-binding Rossmann-like Domain"/>
    <property type="match status" value="1"/>
</dbReference>
<dbReference type="Gene3D" id="3.30.360.10">
    <property type="entry name" value="Dihydrodipicolinate Reductase, domain 2"/>
    <property type="match status" value="1"/>
</dbReference>
<evidence type="ECO:0000256" key="1">
    <source>
        <dbReference type="ARBA" id="ARBA00023002"/>
    </source>
</evidence>
<name>A0A543CUD4_9ACTN</name>
<proteinExistence type="predicted"/>
<dbReference type="PANTHER" id="PTHR43818">
    <property type="entry name" value="BCDNA.GH03377"/>
    <property type="match status" value="1"/>
</dbReference>
<feature type="region of interest" description="Disordered" evidence="2">
    <location>
        <begin position="1"/>
        <end position="20"/>
    </location>
</feature>
<feature type="domain" description="GFO/IDH/MocA-like oxidoreductase" evidence="4">
    <location>
        <begin position="154"/>
        <end position="282"/>
    </location>
</feature>
<evidence type="ECO:0000259" key="4">
    <source>
        <dbReference type="Pfam" id="PF22725"/>
    </source>
</evidence>
<dbReference type="EMBL" id="VFOZ01000001">
    <property type="protein sequence ID" value="TQM00724.1"/>
    <property type="molecule type" value="Genomic_DNA"/>
</dbReference>
<keyword evidence="1" id="KW-0560">Oxidoreductase</keyword>
<dbReference type="PANTHER" id="PTHR43818:SF11">
    <property type="entry name" value="BCDNA.GH03377"/>
    <property type="match status" value="1"/>
</dbReference>
<feature type="domain" description="Gfo/Idh/MocA-like oxidoreductase N-terminal" evidence="3">
    <location>
        <begin position="23"/>
        <end position="143"/>
    </location>
</feature>
<dbReference type="GO" id="GO:0000166">
    <property type="term" value="F:nucleotide binding"/>
    <property type="evidence" value="ECO:0007669"/>
    <property type="project" value="InterPro"/>
</dbReference>
<feature type="compositionally biased region" description="Pro residues" evidence="2">
    <location>
        <begin position="1"/>
        <end position="15"/>
    </location>
</feature>
<dbReference type="InterPro" id="IPR000683">
    <property type="entry name" value="Gfo/Idh/MocA-like_OxRdtase_N"/>
</dbReference>
<dbReference type="AlphaFoldDB" id="A0A543CUD4"/>
<accession>A0A543CUD4</accession>
<evidence type="ECO:0000256" key="2">
    <source>
        <dbReference type="SAM" id="MobiDB-lite"/>
    </source>
</evidence>
<evidence type="ECO:0000313" key="6">
    <source>
        <dbReference type="Proteomes" id="UP000316096"/>
    </source>
</evidence>
<dbReference type="SUPFAM" id="SSF55347">
    <property type="entry name" value="Glyceraldehyde-3-phosphate dehydrogenase-like, C-terminal domain"/>
    <property type="match status" value="1"/>
</dbReference>
<dbReference type="RefSeq" id="WP_141960486.1">
    <property type="nucleotide sequence ID" value="NZ_VFOZ01000001.1"/>
</dbReference>